<name>A0A813AIZ8_9DINO</name>
<protein>
    <submittedName>
        <fullName evidence="3">YjgR protein</fullName>
    </submittedName>
</protein>
<evidence type="ECO:0000313" key="3">
    <source>
        <dbReference type="EMBL" id="CAE7869781.1"/>
    </source>
</evidence>
<feature type="compositionally biased region" description="Basic and acidic residues" evidence="1">
    <location>
        <begin position="443"/>
        <end position="473"/>
    </location>
</feature>
<gene>
    <name evidence="3" type="primary">yjgR</name>
    <name evidence="3" type="ORF">SNEC2469_LOCUS28054</name>
</gene>
<dbReference type="EMBL" id="CAJNJA010060140">
    <property type="protein sequence ID" value="CAE7869781.1"/>
    <property type="molecule type" value="Genomic_DNA"/>
</dbReference>
<dbReference type="InterPro" id="IPR033186">
    <property type="entry name" value="HerA_C"/>
</dbReference>
<dbReference type="InterPro" id="IPR051162">
    <property type="entry name" value="T4SS_component"/>
</dbReference>
<evidence type="ECO:0000256" key="1">
    <source>
        <dbReference type="SAM" id="MobiDB-lite"/>
    </source>
</evidence>
<dbReference type="AlphaFoldDB" id="A0A813AIZ8"/>
<feature type="region of interest" description="Disordered" evidence="1">
    <location>
        <begin position="443"/>
        <end position="491"/>
    </location>
</feature>
<dbReference type="Gene3D" id="3.40.50.300">
    <property type="entry name" value="P-loop containing nucleotide triphosphate hydrolases"/>
    <property type="match status" value="2"/>
</dbReference>
<sequence>MTTESKTILLAGDGTTRAEQRLDMSNRHGLIAGATGTGKTVTLQVLAEGFARAGVPVFAVDVKGDLSGISQPGRPHKEIDRRVNLLGLSDYKASPHPTLFWDIFGERGHPVRTTISEMGPDILAALLDLNETQTGILYACFAIADDEGLLLLDLKDLRSLLAFMSDNAKALRGEYGNISSASVGAIQRRLLVLEAQGGERLFGEPAIALKDLMQKDFSGIGVISLLDAERLVRESPKLYAAFLLWLLSELFEELPEAGDLEQPKIVLFFDEAHLLFKDMPKGLLEKVEQVFRLIRSKAVGIYLITQSPLDVPENVLGQMGMKIQHALRAFTPKDQRAIRAVAAGFRNDTGVDVVGTITNLGLGEALVSSLNEDGAPTSVVAGTVPPPQAQIGPIEDATRAKAIADSPMSGRYETEIDRDSAFELLAERTEAAVERAEREAAQEAAEEAKQAQEKAAQKEAEQKARQEAREQRARSGGSRRQSAGEAFIKSTLRSVGRSLGSRLVRGILGSLRK</sequence>
<keyword evidence="4" id="KW-1185">Reference proteome</keyword>
<comment type="caution">
    <text evidence="3">The sequence shown here is derived from an EMBL/GenBank/DDBJ whole genome shotgun (WGS) entry which is preliminary data.</text>
</comment>
<proteinExistence type="predicted"/>
<evidence type="ECO:0000259" key="2">
    <source>
        <dbReference type="Pfam" id="PF05872"/>
    </source>
</evidence>
<dbReference type="Pfam" id="PF05872">
    <property type="entry name" value="HerA_C"/>
    <property type="match status" value="1"/>
</dbReference>
<dbReference type="PANTHER" id="PTHR30121">
    <property type="entry name" value="UNCHARACTERIZED PROTEIN YJGR-RELATED"/>
    <property type="match status" value="1"/>
</dbReference>
<evidence type="ECO:0000313" key="4">
    <source>
        <dbReference type="Proteomes" id="UP000601435"/>
    </source>
</evidence>
<dbReference type="SUPFAM" id="SSF52540">
    <property type="entry name" value="P-loop containing nucleoside triphosphate hydrolases"/>
    <property type="match status" value="1"/>
</dbReference>
<feature type="compositionally biased region" description="Low complexity" evidence="1">
    <location>
        <begin position="474"/>
        <end position="486"/>
    </location>
</feature>
<reference evidence="3" key="1">
    <citation type="submission" date="2021-02" db="EMBL/GenBank/DDBJ databases">
        <authorList>
            <person name="Dougan E. K."/>
            <person name="Rhodes N."/>
            <person name="Thang M."/>
            <person name="Chan C."/>
        </authorList>
    </citation>
    <scope>NUCLEOTIDE SEQUENCE</scope>
</reference>
<dbReference type="PANTHER" id="PTHR30121:SF6">
    <property type="entry name" value="SLR6007 PROTEIN"/>
    <property type="match status" value="1"/>
</dbReference>
<dbReference type="Proteomes" id="UP000601435">
    <property type="component" value="Unassembled WGS sequence"/>
</dbReference>
<feature type="domain" description="Helicase HerA-like C-terminal" evidence="2">
    <location>
        <begin position="12"/>
        <end position="511"/>
    </location>
</feature>
<organism evidence="3 4">
    <name type="scientific">Symbiodinium necroappetens</name>
    <dbReference type="NCBI Taxonomy" id="1628268"/>
    <lineage>
        <taxon>Eukaryota</taxon>
        <taxon>Sar</taxon>
        <taxon>Alveolata</taxon>
        <taxon>Dinophyceae</taxon>
        <taxon>Suessiales</taxon>
        <taxon>Symbiodiniaceae</taxon>
        <taxon>Symbiodinium</taxon>
    </lineage>
</organism>
<dbReference type="InterPro" id="IPR027417">
    <property type="entry name" value="P-loop_NTPase"/>
</dbReference>
<dbReference type="OrthoDB" id="8300267at2759"/>
<accession>A0A813AIZ8</accession>